<comment type="caution">
    <text evidence="2">The sequence shown here is derived from an EMBL/GenBank/DDBJ whole genome shotgun (WGS) entry which is preliminary data.</text>
</comment>
<feature type="region of interest" description="Disordered" evidence="1">
    <location>
        <begin position="342"/>
        <end position="389"/>
    </location>
</feature>
<gene>
    <name evidence="2" type="ORF">EZS28_021356</name>
</gene>
<evidence type="ECO:0000256" key="1">
    <source>
        <dbReference type="SAM" id="MobiDB-lite"/>
    </source>
</evidence>
<sequence length="389" mass="43904">MKPGFIISEVMAWFAVQQRNPKTSCSKQSCIKTMPQLIFDREPMYCTPSALTYRAISNSNVQNKKILSCVRYRFTIQSLGYVTSRLDVNKLGSANEVIIFTFINNQCFRTIRSEKNWNAEPLTQRNSLHMVVTIKRAFSSRDINSCTLFRIEQCKSMSIAKISELHTIPIKKIEIEGFTAFSIKHASIPNPAEMRIQEKDLNIFTNHAPDSKSARAYYVFAANNPVNGIVARVVTIGHGLENQYSTSTSVSQKKRKDEALIGDIHTLSPSGGDSMLSPFRTTFLPLYHPVFLPNSLSDLKVQTSNANTTTNSFQTTPIVELDEFKYKPVDDRVRAARQQIHVKASNTNNLSTSLHDSSHGSPQRKQELTPTQSQMIKDLSYPDAKNQRK</sequence>
<organism evidence="2 3">
    <name type="scientific">Streblomastix strix</name>
    <dbReference type="NCBI Taxonomy" id="222440"/>
    <lineage>
        <taxon>Eukaryota</taxon>
        <taxon>Metamonada</taxon>
        <taxon>Preaxostyla</taxon>
        <taxon>Oxymonadida</taxon>
        <taxon>Streblomastigidae</taxon>
        <taxon>Streblomastix</taxon>
    </lineage>
</organism>
<proteinExistence type="predicted"/>
<accession>A0A5J4VKT3</accession>
<evidence type="ECO:0000313" key="2">
    <source>
        <dbReference type="EMBL" id="KAA6383115.1"/>
    </source>
</evidence>
<feature type="compositionally biased region" description="Polar residues" evidence="1">
    <location>
        <begin position="344"/>
        <end position="375"/>
    </location>
</feature>
<protein>
    <submittedName>
        <fullName evidence="2">Uncharacterized protein</fullName>
    </submittedName>
</protein>
<name>A0A5J4VKT3_9EUKA</name>
<dbReference type="AlphaFoldDB" id="A0A5J4VKT3"/>
<reference evidence="2 3" key="1">
    <citation type="submission" date="2019-03" db="EMBL/GenBank/DDBJ databases">
        <title>Single cell metagenomics reveals metabolic interactions within the superorganism composed of flagellate Streblomastix strix and complex community of Bacteroidetes bacteria on its surface.</title>
        <authorList>
            <person name="Treitli S.C."/>
            <person name="Kolisko M."/>
            <person name="Husnik F."/>
            <person name="Keeling P."/>
            <person name="Hampl V."/>
        </authorList>
    </citation>
    <scope>NUCLEOTIDE SEQUENCE [LARGE SCALE GENOMIC DNA]</scope>
    <source>
        <strain evidence="2">ST1C</strain>
    </source>
</reference>
<dbReference type="Proteomes" id="UP000324800">
    <property type="component" value="Unassembled WGS sequence"/>
</dbReference>
<evidence type="ECO:0000313" key="3">
    <source>
        <dbReference type="Proteomes" id="UP000324800"/>
    </source>
</evidence>
<dbReference type="EMBL" id="SNRW01006422">
    <property type="protein sequence ID" value="KAA6383115.1"/>
    <property type="molecule type" value="Genomic_DNA"/>
</dbReference>